<dbReference type="AlphaFoldDB" id="A0A085N007"/>
<feature type="non-terminal residue" evidence="1">
    <location>
        <position position="1"/>
    </location>
</feature>
<accession>A0A085N007</accession>
<dbReference type="EMBL" id="KL367587">
    <property type="protein sequence ID" value="KFD62803.1"/>
    <property type="molecule type" value="Genomic_DNA"/>
</dbReference>
<proteinExistence type="predicted"/>
<evidence type="ECO:0008006" key="2">
    <source>
        <dbReference type="Google" id="ProtNLM"/>
    </source>
</evidence>
<evidence type="ECO:0000313" key="1">
    <source>
        <dbReference type="EMBL" id="KFD62803.1"/>
    </source>
</evidence>
<reference evidence="1" key="1">
    <citation type="journal article" date="2014" name="Nat. Genet.">
        <title>Genome and transcriptome of the porcine whipworm Trichuris suis.</title>
        <authorList>
            <person name="Jex A.R."/>
            <person name="Nejsum P."/>
            <person name="Schwarz E.M."/>
            <person name="Hu L."/>
            <person name="Young N.D."/>
            <person name="Hall R.S."/>
            <person name="Korhonen P.K."/>
            <person name="Liao S."/>
            <person name="Thamsborg S."/>
            <person name="Xia J."/>
            <person name="Xu P."/>
            <person name="Wang S."/>
            <person name="Scheerlinck J.P."/>
            <person name="Hofmann A."/>
            <person name="Sternberg P.W."/>
            <person name="Wang J."/>
            <person name="Gasser R.B."/>
        </authorList>
    </citation>
    <scope>NUCLEOTIDE SEQUENCE [LARGE SCALE GENOMIC DNA]</scope>
    <source>
        <strain evidence="1">DCEP-RM93F</strain>
    </source>
</reference>
<protein>
    <recommendedName>
        <fullName evidence="2">Reverse transcriptase domain-containing protein</fullName>
    </recommendedName>
</protein>
<organism evidence="1">
    <name type="scientific">Trichuris suis</name>
    <name type="common">pig whipworm</name>
    <dbReference type="NCBI Taxonomy" id="68888"/>
    <lineage>
        <taxon>Eukaryota</taxon>
        <taxon>Metazoa</taxon>
        <taxon>Ecdysozoa</taxon>
        <taxon>Nematoda</taxon>
        <taxon>Enoplea</taxon>
        <taxon>Dorylaimia</taxon>
        <taxon>Trichinellida</taxon>
        <taxon>Trichuridae</taxon>
        <taxon>Trichuris</taxon>
    </lineage>
</organism>
<dbReference type="Proteomes" id="UP000030758">
    <property type="component" value="Unassembled WGS sequence"/>
</dbReference>
<sequence>DHKILDQICRTVFIPKKSQVRGPSDYRPIAIASVFYRLFTKIVANRLSRMVQLNCRQKGFTKKTDGCGENTFMLNAALTLSLDEDDKSPQEKLRYTAAKTVQIIHWTNFTRGDQVTDATLGESYGLSSTVKILLTLRTHFLSALKICLTGTTCRTDGSVLSWACQKTEAEKVFSPRLERGLTVRIFFKSGLSLRSILGGDKAKVFNH</sequence>
<name>A0A085N007_9BILA</name>
<gene>
    <name evidence="1" type="ORF">M514_24991</name>
</gene>